<proteinExistence type="predicted"/>
<dbReference type="InterPro" id="IPR036397">
    <property type="entry name" value="RNaseH_sf"/>
</dbReference>
<dbReference type="PROSITE" id="PS50879">
    <property type="entry name" value="RNASE_H_1"/>
    <property type="match status" value="1"/>
</dbReference>
<dbReference type="GO" id="GO:0004523">
    <property type="term" value="F:RNA-DNA hybrid ribonuclease activity"/>
    <property type="evidence" value="ECO:0007669"/>
    <property type="project" value="InterPro"/>
</dbReference>
<gene>
    <name evidence="2" type="primary">rnhA</name>
    <name evidence="2" type="ORF">g.52071</name>
</gene>
<feature type="domain" description="RNase H type-1" evidence="1">
    <location>
        <begin position="1"/>
        <end position="94"/>
    </location>
</feature>
<organism evidence="2">
    <name type="scientific">Fopius arisanus</name>
    <dbReference type="NCBI Taxonomy" id="64838"/>
    <lineage>
        <taxon>Eukaryota</taxon>
        <taxon>Metazoa</taxon>
        <taxon>Ecdysozoa</taxon>
        <taxon>Arthropoda</taxon>
        <taxon>Hexapoda</taxon>
        <taxon>Insecta</taxon>
        <taxon>Pterygota</taxon>
        <taxon>Neoptera</taxon>
        <taxon>Endopterygota</taxon>
        <taxon>Hymenoptera</taxon>
        <taxon>Apocrita</taxon>
        <taxon>Ichneumonoidea</taxon>
        <taxon>Braconidae</taxon>
        <taxon>Opiinae</taxon>
        <taxon>Fopius</taxon>
    </lineage>
</organism>
<protein>
    <submittedName>
        <fullName evidence="2">RnhA protein</fullName>
    </submittedName>
</protein>
<sequence length="113" mass="13378">IQAVTAACRIAIEFKIQKLRIFTNSEYLIKCMNEWWDNWVSNGFMTASRKPVENKEMLQDLKRVLEKVDVKFVSCLLGIPKNESDFVHFNSFWIPNKFFPPEIRFCTLRGKRS</sequence>
<dbReference type="Pfam" id="PF00075">
    <property type="entry name" value="RNase_H"/>
    <property type="match status" value="1"/>
</dbReference>
<reference evidence="2" key="1">
    <citation type="submission" date="2015-01" db="EMBL/GenBank/DDBJ databases">
        <title>Transcriptome Assembly of Fopius arisanus.</title>
        <authorList>
            <person name="Geib S."/>
        </authorList>
    </citation>
    <scope>NUCLEOTIDE SEQUENCE</scope>
</reference>
<dbReference type="InterPro" id="IPR002156">
    <property type="entry name" value="RNaseH_domain"/>
</dbReference>
<feature type="non-terminal residue" evidence="2">
    <location>
        <position position="1"/>
    </location>
</feature>
<evidence type="ECO:0000259" key="1">
    <source>
        <dbReference type="PROSITE" id="PS50879"/>
    </source>
</evidence>
<name>A0A0C9RDN2_9HYME</name>
<dbReference type="Gene3D" id="3.30.420.10">
    <property type="entry name" value="Ribonuclease H-like superfamily/Ribonuclease H"/>
    <property type="match status" value="1"/>
</dbReference>
<accession>A0A0C9RDN2</accession>
<dbReference type="SUPFAM" id="SSF53098">
    <property type="entry name" value="Ribonuclease H-like"/>
    <property type="match status" value="1"/>
</dbReference>
<dbReference type="GO" id="GO:0003676">
    <property type="term" value="F:nucleic acid binding"/>
    <property type="evidence" value="ECO:0007669"/>
    <property type="project" value="InterPro"/>
</dbReference>
<evidence type="ECO:0000313" key="2">
    <source>
        <dbReference type="EMBL" id="JAG74853.1"/>
    </source>
</evidence>
<dbReference type="EMBL" id="GBYB01005086">
    <property type="protein sequence ID" value="JAG74853.1"/>
    <property type="molecule type" value="Transcribed_RNA"/>
</dbReference>
<dbReference type="InterPro" id="IPR012337">
    <property type="entry name" value="RNaseH-like_sf"/>
</dbReference>
<dbReference type="AlphaFoldDB" id="A0A0C9RDN2"/>